<dbReference type="PIRSF" id="PIRSF037207">
    <property type="entry name" value="ATE1_euk"/>
    <property type="match status" value="1"/>
</dbReference>
<dbReference type="GO" id="GO:0004057">
    <property type="term" value="F:arginyl-tRNA--protein transferase activity"/>
    <property type="evidence" value="ECO:0007669"/>
    <property type="project" value="UniProtKB-EC"/>
</dbReference>
<evidence type="ECO:0000256" key="1">
    <source>
        <dbReference type="PIRNR" id="PIRNR037207"/>
    </source>
</evidence>
<dbReference type="InterPro" id="IPR016181">
    <property type="entry name" value="Acyl_CoA_acyltransferase"/>
</dbReference>
<keyword evidence="4" id="KW-1185">Reference proteome</keyword>
<dbReference type="OrthoDB" id="74183at2759"/>
<evidence type="ECO:0000313" key="4">
    <source>
        <dbReference type="Proteomes" id="UP000503462"/>
    </source>
</evidence>
<dbReference type="AlphaFoldDB" id="A0A6H0XPT9"/>
<keyword evidence="1" id="KW-0833">Ubl conjugation pathway</keyword>
<comment type="similarity">
    <text evidence="1">Belongs to the R-transferase family.</text>
</comment>
<proteinExistence type="inferred from homology"/>
<dbReference type="GO" id="GO:0005737">
    <property type="term" value="C:cytoplasm"/>
    <property type="evidence" value="ECO:0007669"/>
    <property type="project" value="TreeGrafter"/>
</dbReference>
<dbReference type="InterPro" id="IPR017137">
    <property type="entry name" value="Arg-tRNA-P_Trfase_1_euk"/>
</dbReference>
<comment type="catalytic activity">
    <reaction evidence="1">
        <text>an N-terminal L-alpha-aminoacyl-[protein] + L-arginyl-tRNA(Arg) = an N-terminal L-arginyl-L-aminoacyl-[protein] + tRNA(Arg) + H(+)</text>
        <dbReference type="Rhea" id="RHEA:10208"/>
        <dbReference type="Rhea" id="RHEA-COMP:9658"/>
        <dbReference type="Rhea" id="RHEA-COMP:9673"/>
        <dbReference type="Rhea" id="RHEA-COMP:10636"/>
        <dbReference type="Rhea" id="RHEA-COMP:10638"/>
        <dbReference type="ChEBI" id="CHEBI:15378"/>
        <dbReference type="ChEBI" id="CHEBI:78442"/>
        <dbReference type="ChEBI" id="CHEBI:78513"/>
        <dbReference type="ChEBI" id="CHEBI:78597"/>
        <dbReference type="ChEBI" id="CHEBI:83562"/>
        <dbReference type="EC" id="2.3.2.8"/>
    </reaction>
</comment>
<keyword evidence="1" id="KW-0808">Transferase</keyword>
<dbReference type="EC" id="2.3.2.8" evidence="1"/>
<evidence type="ECO:0000259" key="2">
    <source>
        <dbReference type="Pfam" id="PF04377"/>
    </source>
</evidence>
<dbReference type="EMBL" id="CP051140">
    <property type="protein sequence ID" value="QIW96776.1"/>
    <property type="molecule type" value="Genomic_DNA"/>
</dbReference>
<accession>A0A6H0XPT9</accession>
<comment type="function">
    <text evidence="1">Involved in the post-translational conjugation of arginine to the N-terminal aspartate or glutamate of a protein. This arginylation is required for degradation of the protein via the ubiquitin pathway.</text>
</comment>
<keyword evidence="1" id="KW-0012">Acyltransferase</keyword>
<name>A0A6H0XPT9_9PEZI</name>
<evidence type="ECO:0000313" key="3">
    <source>
        <dbReference type="EMBL" id="QIW96776.1"/>
    </source>
</evidence>
<dbReference type="PANTHER" id="PTHR21367">
    <property type="entry name" value="ARGININE-TRNA-PROTEIN TRANSFERASE 1"/>
    <property type="match status" value="1"/>
</dbReference>
<sequence>MTLPHATLLRPIGYQTGDCGYCKSEESGQRTTQSRASYYVIANTLLPEHYQVLMDRGWRRLPAAEFHPSRDQRQTLNRWNRFILGEKYIRDDAVLYPKSKESKKRANIFDLHRTIHESESTNIKAGLEADHNLQVILEPDEYTEEKFMLFSDYQQHVHHESADEITRQGFKRFLCSSPLHRSTASGKALGSYHQCYRLNGRLIAMSVLDLLPHAVSGVYFIYHRDVEPWSMGKLSALREAALAGEGGYDFYYMGYYIHGCAKMRYKGTYKQQYVLDHETLEWDPLNDEMRSLMERGTVVSMSAEKRKNIEQPATTVSWTLPNAVDAVASGRSLLDIGMPGVLSLTKLETSVDLAAVKVLLGHGRFHAISDLVAWEEGSELDSTSIKGIVAEYAACVGPSIAPEAIIDFSR</sequence>
<reference evidence="3 4" key="1">
    <citation type="journal article" date="2016" name="Sci. Rep.">
        <title>Peltaster fructicola genome reveals evolution from an invasive phytopathogen to an ectophytic parasite.</title>
        <authorList>
            <person name="Xu C."/>
            <person name="Chen H."/>
            <person name="Gleason M.L."/>
            <person name="Xu J.R."/>
            <person name="Liu H."/>
            <person name="Zhang R."/>
            <person name="Sun G."/>
        </authorList>
    </citation>
    <scope>NUCLEOTIDE SEQUENCE [LARGE SCALE GENOMIC DNA]</scope>
    <source>
        <strain evidence="3 4">LNHT1506</strain>
    </source>
</reference>
<dbReference type="Proteomes" id="UP000503462">
    <property type="component" value="Chromosome 2"/>
</dbReference>
<feature type="domain" description="N-end rule aminoacyl transferase C-terminal" evidence="2">
    <location>
        <begin position="145"/>
        <end position="276"/>
    </location>
</feature>
<organism evidence="3 4">
    <name type="scientific">Peltaster fructicola</name>
    <dbReference type="NCBI Taxonomy" id="286661"/>
    <lineage>
        <taxon>Eukaryota</taxon>
        <taxon>Fungi</taxon>
        <taxon>Dikarya</taxon>
        <taxon>Ascomycota</taxon>
        <taxon>Pezizomycotina</taxon>
        <taxon>Dothideomycetes</taxon>
        <taxon>Dothideomycetes incertae sedis</taxon>
        <taxon>Peltaster</taxon>
    </lineage>
</organism>
<dbReference type="Pfam" id="PF04377">
    <property type="entry name" value="ATE_C"/>
    <property type="match status" value="1"/>
</dbReference>
<dbReference type="InterPro" id="IPR007472">
    <property type="entry name" value="N-end_Aminoacyl_Trfase_C"/>
</dbReference>
<protein>
    <recommendedName>
        <fullName evidence="1">Arginyl-tRNA--protein transferase 1</fullName>
        <shortName evidence="1">Arginyltransferase 1</shortName>
        <shortName evidence="1">R-transferase 1</shortName>
        <ecNumber evidence="1">2.3.2.8</ecNumber>
    </recommendedName>
    <alternativeName>
        <fullName evidence="1">Arginine-tRNA--protein transferase 1</fullName>
    </alternativeName>
</protein>
<dbReference type="SUPFAM" id="SSF55729">
    <property type="entry name" value="Acyl-CoA N-acyltransferases (Nat)"/>
    <property type="match status" value="1"/>
</dbReference>
<gene>
    <name evidence="3" type="ORF">AMS68_002294</name>
</gene>
<dbReference type="InterPro" id="IPR030700">
    <property type="entry name" value="N-end_Aminoacyl_Trfase"/>
</dbReference>
<dbReference type="PANTHER" id="PTHR21367:SF1">
    <property type="entry name" value="ARGINYL-TRNA--PROTEIN TRANSFERASE 1"/>
    <property type="match status" value="1"/>
</dbReference>